<feature type="transmembrane region" description="Helical" evidence="1">
    <location>
        <begin position="12"/>
        <end position="28"/>
    </location>
</feature>
<feature type="transmembrane region" description="Helical" evidence="1">
    <location>
        <begin position="237"/>
        <end position="258"/>
    </location>
</feature>
<keyword evidence="1" id="KW-0812">Transmembrane</keyword>
<dbReference type="Proteomes" id="UP000315343">
    <property type="component" value="Unassembled WGS sequence"/>
</dbReference>
<gene>
    <name evidence="2" type="ORF">LY60_00104</name>
</gene>
<keyword evidence="3" id="KW-1185">Reference proteome</keyword>
<dbReference type="EMBL" id="VLKH01000001">
    <property type="protein sequence ID" value="TWH83497.1"/>
    <property type="molecule type" value="Genomic_DNA"/>
</dbReference>
<sequence>MKLRLTKNTRKTLIFIFIITTILFSYFICNEVYNPGFQEQKNALYTYINKGAINYSVHLKPNKLYSEDVLEEGKLYITEFVDYIDTKLKYEFAGDMSDSIKANYSVIAKVQGFVIESEEIKNVWEKDFPIVPGRTINSYENKISINEKVKVNINEYNAFVKEIKETTKINCQTNLSLLMIVDLSGSTDKGVVKDNITTSLVVPLDVAMFEVSGNSKVDKPGVIEETVQAQLPVNKNLVIIFGLILAASLILLIVLIFFTNIAPDKDEHEKELYKIFKKHGDRLVALCSDIDLTNTITVKSIDDLVKIADDAGKSILYKYSHNYKEINKFYVTDNDEVFLLVLEYSHVENNEGTEIKIIENITEQIKTESQLN</sequence>
<reference evidence="2 3" key="1">
    <citation type="submission" date="2019-07" db="EMBL/GenBank/DDBJ databases">
        <title>Genomic Encyclopedia of Type Strains, Phase I: the one thousand microbial genomes (KMG-I) project.</title>
        <authorList>
            <person name="Kyrpides N."/>
        </authorList>
    </citation>
    <scope>NUCLEOTIDE SEQUENCE [LARGE SCALE GENOMIC DNA]</scope>
    <source>
        <strain evidence="2 3">DSM 13558</strain>
    </source>
</reference>
<dbReference type="AlphaFoldDB" id="A0A562JJV7"/>
<organism evidence="2 3">
    <name type="scientific">Sedimentibacter saalensis</name>
    <dbReference type="NCBI Taxonomy" id="130788"/>
    <lineage>
        <taxon>Bacteria</taxon>
        <taxon>Bacillati</taxon>
        <taxon>Bacillota</taxon>
        <taxon>Tissierellia</taxon>
        <taxon>Sedimentibacter</taxon>
    </lineage>
</organism>
<accession>A0A562JJV7</accession>
<evidence type="ECO:0000256" key="1">
    <source>
        <dbReference type="SAM" id="Phobius"/>
    </source>
</evidence>
<dbReference type="Pfam" id="PF17231">
    <property type="entry name" value="DUF5305"/>
    <property type="match status" value="1"/>
</dbReference>
<keyword evidence="1" id="KW-1133">Transmembrane helix</keyword>
<name>A0A562JJV7_9FIRM</name>
<evidence type="ECO:0000313" key="2">
    <source>
        <dbReference type="EMBL" id="TWH83497.1"/>
    </source>
</evidence>
<dbReference type="RefSeq" id="WP_145078497.1">
    <property type="nucleotide sequence ID" value="NZ_DAMBUX010000007.1"/>
</dbReference>
<keyword evidence="1" id="KW-0472">Membrane</keyword>
<proteinExistence type="predicted"/>
<dbReference type="InterPro" id="IPR035185">
    <property type="entry name" value="DUF5305"/>
</dbReference>
<evidence type="ECO:0000313" key="3">
    <source>
        <dbReference type="Proteomes" id="UP000315343"/>
    </source>
</evidence>
<comment type="caution">
    <text evidence="2">The sequence shown here is derived from an EMBL/GenBank/DDBJ whole genome shotgun (WGS) entry which is preliminary data.</text>
</comment>
<dbReference type="OrthoDB" id="1952037at2"/>
<protein>
    <submittedName>
        <fullName evidence="2">Uncharacterized protein</fullName>
    </submittedName>
</protein>